<dbReference type="Proteomes" id="UP001151760">
    <property type="component" value="Unassembled WGS sequence"/>
</dbReference>
<name>A0ABQ5EGU4_9ASTR</name>
<feature type="region of interest" description="Disordered" evidence="2">
    <location>
        <begin position="395"/>
        <end position="435"/>
    </location>
</feature>
<feature type="compositionally biased region" description="Basic and acidic residues" evidence="2">
    <location>
        <begin position="52"/>
        <end position="63"/>
    </location>
</feature>
<evidence type="ECO:0000313" key="4">
    <source>
        <dbReference type="Proteomes" id="UP001151760"/>
    </source>
</evidence>
<evidence type="ECO:0000256" key="1">
    <source>
        <dbReference type="SAM" id="Coils"/>
    </source>
</evidence>
<dbReference type="EMBL" id="BQNB010016294">
    <property type="protein sequence ID" value="GJT50105.1"/>
    <property type="molecule type" value="Genomic_DNA"/>
</dbReference>
<feature type="compositionally biased region" description="Basic and acidic residues" evidence="2">
    <location>
        <begin position="149"/>
        <end position="175"/>
    </location>
</feature>
<evidence type="ECO:0000256" key="2">
    <source>
        <dbReference type="SAM" id="MobiDB-lite"/>
    </source>
</evidence>
<feature type="compositionally biased region" description="Polar residues" evidence="2">
    <location>
        <begin position="31"/>
        <end position="51"/>
    </location>
</feature>
<accession>A0ABQ5EGU4</accession>
<feature type="compositionally biased region" description="Low complexity" evidence="2">
    <location>
        <begin position="215"/>
        <end position="233"/>
    </location>
</feature>
<protein>
    <submittedName>
        <fullName evidence="3">Uncharacterized protein</fullName>
    </submittedName>
</protein>
<proteinExistence type="predicted"/>
<gene>
    <name evidence="3" type="ORF">Tco_0976262</name>
</gene>
<sequence length="435" mass="48604">MSNDPLSQEIGSGDRPRRQDTTLGGADAQTRPETASKTSRNPPLLEVNTSGRGEDSMEYHDDLTDFVPPTPHDSPLSGGNTPGSDEGRMELIQELMETCTSLTKRVLALEEAKTAQDRVITRLKLRVKRLEKKRKARNPQPMKKRLFKGRVETSSDKSLGEDASKQGRNDDKIEELNLTDGTDTEVIMEDKGSGEKGGSTADQVSTVRPEVSAASVPVNVSTATPSTPPTTTTIFSDEDLTIAQTLMKMRSEKVKGKEKGVVLIDEEEPPRLNRSTTTLQPLPTIDPKDKGKGVLVEEEPEKPVKVKKKGSRQEEATSAALAEEFDEIQARIDVDHELAVRLTHEEQEKYTIKERARLLAEFFERRKKQLAAERAEAIRNKPPTRTKESELMYYLPQTYDDDSQQQVESTKKRPRAYSGEESSKKQKLEEDNDAE</sequence>
<feature type="region of interest" description="Disordered" evidence="2">
    <location>
        <begin position="254"/>
        <end position="321"/>
    </location>
</feature>
<feature type="coiled-coil region" evidence="1">
    <location>
        <begin position="353"/>
        <end position="380"/>
    </location>
</feature>
<feature type="region of interest" description="Disordered" evidence="2">
    <location>
        <begin position="131"/>
        <end position="234"/>
    </location>
</feature>
<keyword evidence="4" id="KW-1185">Reference proteome</keyword>
<keyword evidence="1" id="KW-0175">Coiled coil</keyword>
<comment type="caution">
    <text evidence="3">The sequence shown here is derived from an EMBL/GenBank/DDBJ whole genome shotgun (WGS) entry which is preliminary data.</text>
</comment>
<reference evidence="3" key="2">
    <citation type="submission" date="2022-01" db="EMBL/GenBank/DDBJ databases">
        <authorList>
            <person name="Yamashiro T."/>
            <person name="Shiraishi A."/>
            <person name="Satake H."/>
            <person name="Nakayama K."/>
        </authorList>
    </citation>
    <scope>NUCLEOTIDE SEQUENCE</scope>
</reference>
<reference evidence="3" key="1">
    <citation type="journal article" date="2022" name="Int. J. Mol. Sci.">
        <title>Draft Genome of Tanacetum Coccineum: Genomic Comparison of Closely Related Tanacetum-Family Plants.</title>
        <authorList>
            <person name="Yamashiro T."/>
            <person name="Shiraishi A."/>
            <person name="Nakayama K."/>
            <person name="Satake H."/>
        </authorList>
    </citation>
    <scope>NUCLEOTIDE SEQUENCE</scope>
</reference>
<feature type="region of interest" description="Disordered" evidence="2">
    <location>
        <begin position="1"/>
        <end position="88"/>
    </location>
</feature>
<organism evidence="3 4">
    <name type="scientific">Tanacetum coccineum</name>
    <dbReference type="NCBI Taxonomy" id="301880"/>
    <lineage>
        <taxon>Eukaryota</taxon>
        <taxon>Viridiplantae</taxon>
        <taxon>Streptophyta</taxon>
        <taxon>Embryophyta</taxon>
        <taxon>Tracheophyta</taxon>
        <taxon>Spermatophyta</taxon>
        <taxon>Magnoliopsida</taxon>
        <taxon>eudicotyledons</taxon>
        <taxon>Gunneridae</taxon>
        <taxon>Pentapetalae</taxon>
        <taxon>asterids</taxon>
        <taxon>campanulids</taxon>
        <taxon>Asterales</taxon>
        <taxon>Asteraceae</taxon>
        <taxon>Asteroideae</taxon>
        <taxon>Anthemideae</taxon>
        <taxon>Anthemidinae</taxon>
        <taxon>Tanacetum</taxon>
    </lineage>
</organism>
<evidence type="ECO:0000313" key="3">
    <source>
        <dbReference type="EMBL" id="GJT50105.1"/>
    </source>
</evidence>
<feature type="compositionally biased region" description="Basic residues" evidence="2">
    <location>
        <begin position="131"/>
        <end position="148"/>
    </location>
</feature>
<feature type="compositionally biased region" description="Polar residues" evidence="2">
    <location>
        <begin position="1"/>
        <end position="10"/>
    </location>
</feature>